<evidence type="ECO:0000313" key="1">
    <source>
        <dbReference type="EMBL" id="WAJ31157.1"/>
    </source>
</evidence>
<dbReference type="Proteomes" id="UP001163223">
    <property type="component" value="Chromosome"/>
</dbReference>
<keyword evidence="2" id="KW-1185">Reference proteome</keyword>
<name>A0ACD4NWE0_9HYPH</name>
<dbReference type="EMBL" id="CP113520">
    <property type="protein sequence ID" value="WAJ31157.1"/>
    <property type="molecule type" value="Genomic_DNA"/>
</dbReference>
<gene>
    <name evidence="1" type="ORF">OXU80_13540</name>
</gene>
<protein>
    <submittedName>
        <fullName evidence="1">Uncharacterized protein</fullName>
    </submittedName>
</protein>
<proteinExistence type="predicted"/>
<reference evidence="1" key="1">
    <citation type="submission" date="2022-11" db="EMBL/GenBank/DDBJ databases">
        <title>beta-Carotene-producing bacterium, Jeongeuplla avenae sp. nov., alleviates the salt stress of Arabidopsis seedlings.</title>
        <authorList>
            <person name="Jiang L."/>
            <person name="Lee J."/>
        </authorList>
    </citation>
    <scope>NUCLEOTIDE SEQUENCE</scope>
    <source>
        <strain evidence="1">DY_R2A_6</strain>
    </source>
</reference>
<sequence length="87" mass="9316">MHHFINAQAGARRQADDEAMKASFNLLKSRIELACNVLRASGRGSVADQLMASFSPIHNAVSEITAATNGQKPTTAGYGFRLPKADD</sequence>
<accession>A0ACD4NWE0</accession>
<evidence type="ECO:0000313" key="2">
    <source>
        <dbReference type="Proteomes" id="UP001163223"/>
    </source>
</evidence>
<organism evidence="1 2">
    <name type="scientific">Antarcticirhabdus aurantiaca</name>
    <dbReference type="NCBI Taxonomy" id="2606717"/>
    <lineage>
        <taxon>Bacteria</taxon>
        <taxon>Pseudomonadati</taxon>
        <taxon>Pseudomonadota</taxon>
        <taxon>Alphaproteobacteria</taxon>
        <taxon>Hyphomicrobiales</taxon>
        <taxon>Aurantimonadaceae</taxon>
        <taxon>Antarcticirhabdus</taxon>
    </lineage>
</organism>